<reference evidence="2" key="2">
    <citation type="submission" date="2011-03" db="EMBL/GenBank/DDBJ databases">
        <title>The complete genome of Desulfobacca acetoxidans DSM 11109.</title>
        <authorList>
            <consortium name="US DOE Joint Genome Institute (JGI-PGF)"/>
            <person name="Lucas S."/>
            <person name="Copeland A."/>
            <person name="Lapidus A."/>
            <person name="Bruce D."/>
            <person name="Goodwin L."/>
            <person name="Pitluck S."/>
            <person name="Peters L."/>
            <person name="Kyrpides N."/>
            <person name="Mavromatis K."/>
            <person name="Ivanova N."/>
            <person name="Ovchinnikova G."/>
            <person name="Teshima H."/>
            <person name="Detter J.C."/>
            <person name="Han C."/>
            <person name="Land M."/>
            <person name="Hauser L."/>
            <person name="Markowitz V."/>
            <person name="Cheng J.-F."/>
            <person name="Hugenholtz P."/>
            <person name="Woyke T."/>
            <person name="Wu D."/>
            <person name="Spring S."/>
            <person name="Schueler E."/>
            <person name="Brambilla E."/>
            <person name="Klenk H.-P."/>
            <person name="Eisen J.A."/>
        </authorList>
    </citation>
    <scope>NUCLEOTIDE SEQUENCE [LARGE SCALE GENOMIC DNA]</scope>
    <source>
        <strain evidence="2">ATCC 700848 / DSM 11109 / ASRB2</strain>
    </source>
</reference>
<name>F2NFJ2_DESAR</name>
<sequence>MLTIQRYSTDSPIHRGESCIRLKQLKSYLLCIQVKTS</sequence>
<reference evidence="1 2" key="1">
    <citation type="journal article" date="2011" name="Stand. Genomic Sci.">
        <title>Complete genome sequence of the acetate-degrading sulfate reducer Desulfobacca acetoxidans type strain (ASRB2).</title>
        <authorList>
            <person name="Goker M."/>
            <person name="Teshima H."/>
            <person name="Lapidus A."/>
            <person name="Nolan M."/>
            <person name="Lucas S."/>
            <person name="Hammon N."/>
            <person name="Deshpande S."/>
            <person name="Cheng J.F."/>
            <person name="Tapia R."/>
            <person name="Han C."/>
            <person name="Goodwin L."/>
            <person name="Pitluck S."/>
            <person name="Huntemann M."/>
            <person name="Liolios K."/>
            <person name="Ivanova N."/>
            <person name="Pagani I."/>
            <person name="Mavromatis K."/>
            <person name="Ovchinikova G."/>
            <person name="Pati A."/>
            <person name="Chen A."/>
            <person name="Palaniappan K."/>
            <person name="Land M."/>
            <person name="Hauser L."/>
            <person name="Brambilla E.M."/>
            <person name="Rohde M."/>
            <person name="Spring S."/>
            <person name="Detter J.C."/>
            <person name="Woyke T."/>
            <person name="Bristow J."/>
            <person name="Eisen J.A."/>
            <person name="Markowitz V."/>
            <person name="Hugenholtz P."/>
            <person name="Kyrpides N.C."/>
            <person name="Klenk H.P."/>
        </authorList>
    </citation>
    <scope>NUCLEOTIDE SEQUENCE [LARGE SCALE GENOMIC DNA]</scope>
    <source>
        <strain evidence="2">ATCC 700848 / DSM 11109 / ASRB2</strain>
    </source>
</reference>
<dbReference type="Proteomes" id="UP000000483">
    <property type="component" value="Chromosome"/>
</dbReference>
<organism evidence="1 2">
    <name type="scientific">Desulfobacca acetoxidans (strain ATCC 700848 / DSM 11109 / ASRB2)</name>
    <dbReference type="NCBI Taxonomy" id="880072"/>
    <lineage>
        <taxon>Bacteria</taxon>
        <taxon>Pseudomonadati</taxon>
        <taxon>Thermodesulfobacteriota</taxon>
        <taxon>Desulfobaccia</taxon>
        <taxon>Desulfobaccales</taxon>
        <taxon>Desulfobaccaceae</taxon>
        <taxon>Desulfobacca</taxon>
    </lineage>
</organism>
<dbReference type="HOGENOM" id="CLU_3342883_0_0_7"/>
<proteinExistence type="predicted"/>
<evidence type="ECO:0000313" key="2">
    <source>
        <dbReference type="Proteomes" id="UP000000483"/>
    </source>
</evidence>
<dbReference type="KEGG" id="dao:Desac_2287"/>
<dbReference type="STRING" id="880072.Desac_2287"/>
<dbReference type="AlphaFoldDB" id="F2NFJ2"/>
<accession>F2NFJ2</accession>
<gene>
    <name evidence="1" type="ordered locus">Desac_2287</name>
</gene>
<evidence type="ECO:0000313" key="1">
    <source>
        <dbReference type="EMBL" id="AEB10111.1"/>
    </source>
</evidence>
<protein>
    <submittedName>
        <fullName evidence="1">Uncharacterized protein</fullName>
    </submittedName>
</protein>
<keyword evidence="2" id="KW-1185">Reference proteome</keyword>
<dbReference type="EMBL" id="CP002629">
    <property type="protein sequence ID" value="AEB10111.1"/>
    <property type="molecule type" value="Genomic_DNA"/>
</dbReference>